<reference evidence="3 4" key="1">
    <citation type="journal article" date="2024" name="Nat. Commun.">
        <title>Phylogenomics reveals the evolutionary origins of lichenization in chlorophyte algae.</title>
        <authorList>
            <person name="Puginier C."/>
            <person name="Libourel C."/>
            <person name="Otte J."/>
            <person name="Skaloud P."/>
            <person name="Haon M."/>
            <person name="Grisel S."/>
            <person name="Petersen M."/>
            <person name="Berrin J.G."/>
            <person name="Delaux P.M."/>
            <person name="Dal Grande F."/>
            <person name="Keller J."/>
        </authorList>
    </citation>
    <scope>NUCLEOTIDE SEQUENCE [LARGE SCALE GENOMIC DNA]</scope>
    <source>
        <strain evidence="3 4">SAG 2145</strain>
    </source>
</reference>
<comment type="caution">
    <text evidence="3">The sequence shown here is derived from an EMBL/GenBank/DDBJ whole genome shotgun (WGS) entry which is preliminary data.</text>
</comment>
<evidence type="ECO:0000313" key="4">
    <source>
        <dbReference type="Proteomes" id="UP001438707"/>
    </source>
</evidence>
<feature type="region of interest" description="Disordered" evidence="1">
    <location>
        <begin position="104"/>
        <end position="129"/>
    </location>
</feature>
<keyword evidence="2" id="KW-0812">Transmembrane</keyword>
<dbReference type="PANTHER" id="PTHR36768:SF1">
    <property type="entry name" value="ATP-DEPENDENT HELICASE_DEOXYRIBONUCLEASE SUBUNIT B"/>
    <property type="match status" value="1"/>
</dbReference>
<evidence type="ECO:0000313" key="3">
    <source>
        <dbReference type="EMBL" id="KAK9826276.1"/>
    </source>
</evidence>
<gene>
    <name evidence="3" type="ORF">WJX74_005195</name>
</gene>
<accession>A0AAW1QXQ8</accession>
<sequence>MTHWTTIIGKRAPPAPLLDIELTHMDAHLIRAKAQVLHLPREYQRSHGLVVSEFQNASHWPKHLLVRYRWDERSSINDSLPLYISFLFGFLMAAVVILPWPSVSPQRRSNGKQQEHRPHLVTSGDEANH</sequence>
<dbReference type="Proteomes" id="UP001438707">
    <property type="component" value="Unassembled WGS sequence"/>
</dbReference>
<protein>
    <submittedName>
        <fullName evidence="3">Uncharacterized protein</fullName>
    </submittedName>
</protein>
<dbReference type="AlphaFoldDB" id="A0AAW1QXQ8"/>
<feature type="transmembrane region" description="Helical" evidence="2">
    <location>
        <begin position="80"/>
        <end position="100"/>
    </location>
</feature>
<keyword evidence="4" id="KW-1185">Reference proteome</keyword>
<keyword evidence="2" id="KW-1133">Transmembrane helix</keyword>
<name>A0AAW1QXQ8_9CHLO</name>
<evidence type="ECO:0000256" key="1">
    <source>
        <dbReference type="SAM" id="MobiDB-lite"/>
    </source>
</evidence>
<dbReference type="EMBL" id="JALJOS010000021">
    <property type="protein sequence ID" value="KAK9826276.1"/>
    <property type="molecule type" value="Genomic_DNA"/>
</dbReference>
<evidence type="ECO:0000256" key="2">
    <source>
        <dbReference type="SAM" id="Phobius"/>
    </source>
</evidence>
<organism evidence="3 4">
    <name type="scientific">Apatococcus lobatus</name>
    <dbReference type="NCBI Taxonomy" id="904363"/>
    <lineage>
        <taxon>Eukaryota</taxon>
        <taxon>Viridiplantae</taxon>
        <taxon>Chlorophyta</taxon>
        <taxon>core chlorophytes</taxon>
        <taxon>Trebouxiophyceae</taxon>
        <taxon>Chlorellales</taxon>
        <taxon>Chlorellaceae</taxon>
        <taxon>Apatococcus</taxon>
    </lineage>
</organism>
<proteinExistence type="predicted"/>
<dbReference type="PANTHER" id="PTHR36768">
    <property type="entry name" value="ATP-DEPENDENT HELICASE/DEOXYRIBONUCLEASE SUBUNIT B"/>
    <property type="match status" value="1"/>
</dbReference>
<keyword evidence="2" id="KW-0472">Membrane</keyword>